<feature type="chain" id="PRO_5012657031" description="Low temperature-induced protein" evidence="2">
    <location>
        <begin position="24"/>
        <end position="114"/>
    </location>
</feature>
<dbReference type="AlphaFoldDB" id="A0A1L9QJG7"/>
<dbReference type="Proteomes" id="UP000183940">
    <property type="component" value="Unassembled WGS sequence"/>
</dbReference>
<proteinExistence type="predicted"/>
<evidence type="ECO:0000313" key="3">
    <source>
        <dbReference type="EMBL" id="OJJ14095.1"/>
    </source>
</evidence>
<organism evidence="3 4">
    <name type="scientific">Roseofilum reptotaenium AO1-A</name>
    <dbReference type="NCBI Taxonomy" id="1925591"/>
    <lineage>
        <taxon>Bacteria</taxon>
        <taxon>Bacillati</taxon>
        <taxon>Cyanobacteriota</taxon>
        <taxon>Cyanophyceae</taxon>
        <taxon>Desertifilales</taxon>
        <taxon>Desertifilaceae</taxon>
        <taxon>Roseofilum</taxon>
    </lineage>
</organism>
<feature type="signal peptide" evidence="2">
    <location>
        <begin position="1"/>
        <end position="23"/>
    </location>
</feature>
<evidence type="ECO:0000256" key="2">
    <source>
        <dbReference type="SAM" id="SignalP"/>
    </source>
</evidence>
<gene>
    <name evidence="3" type="ORF">BI308_25215</name>
</gene>
<sequence>MSIKPLKYTLFTLLTGLSLTLFAQASSAQTILDPLGDIQTQDGGSSAFSSQGGNGQFFDLMHNLQRGNHLRDPEQFSIDQQENLDDAAAKFRQQQLERLNNSPESTETAEETTP</sequence>
<dbReference type="STRING" id="1925591.BI308_25215"/>
<evidence type="ECO:0008006" key="5">
    <source>
        <dbReference type="Google" id="ProtNLM"/>
    </source>
</evidence>
<evidence type="ECO:0000313" key="4">
    <source>
        <dbReference type="Proteomes" id="UP000183940"/>
    </source>
</evidence>
<reference evidence="3" key="1">
    <citation type="submission" date="2016-10" db="EMBL/GenBank/DDBJ databases">
        <title>CRISPR-Cas defence system in Roseofilum reptotaenium: evidence of a bacteriophage-cyanobacterium arms race in the coral black band disease.</title>
        <authorList>
            <person name="Buerger P."/>
            <person name="Wood-Charlson E.M."/>
            <person name="Weynberg K.D."/>
            <person name="Willis B."/>
            <person name="Van Oppen M.J."/>
        </authorList>
    </citation>
    <scope>NUCLEOTIDE SEQUENCE [LARGE SCALE GENOMIC DNA]</scope>
    <source>
        <strain evidence="3">AO1-A</strain>
    </source>
</reference>
<name>A0A1L9QJG7_9CYAN</name>
<evidence type="ECO:0000256" key="1">
    <source>
        <dbReference type="SAM" id="MobiDB-lite"/>
    </source>
</evidence>
<keyword evidence="2" id="KW-0732">Signal</keyword>
<feature type="region of interest" description="Disordered" evidence="1">
    <location>
        <begin position="95"/>
        <end position="114"/>
    </location>
</feature>
<accession>A0A1L9QJG7</accession>
<keyword evidence="4" id="KW-1185">Reference proteome</keyword>
<dbReference type="EMBL" id="MLAW01000084">
    <property type="protein sequence ID" value="OJJ14095.1"/>
    <property type="molecule type" value="Genomic_DNA"/>
</dbReference>
<comment type="caution">
    <text evidence="3">The sequence shown here is derived from an EMBL/GenBank/DDBJ whole genome shotgun (WGS) entry which is preliminary data.</text>
</comment>
<protein>
    <recommendedName>
        <fullName evidence="5">Low temperature-induced protein</fullName>
    </recommendedName>
</protein>